<feature type="coiled-coil region" evidence="18">
    <location>
        <begin position="39"/>
        <end position="73"/>
    </location>
</feature>
<reference evidence="20" key="1">
    <citation type="submission" date="2016-11" db="UniProtKB">
        <authorList>
            <consortium name="WormBaseParasite"/>
        </authorList>
    </citation>
    <scope>IDENTIFICATION</scope>
</reference>
<keyword evidence="12 17" id="KW-0464">Manganese</keyword>
<evidence type="ECO:0000256" key="14">
    <source>
        <dbReference type="ARBA" id="ARBA00038949"/>
    </source>
</evidence>
<proteinExistence type="inferred from homology"/>
<evidence type="ECO:0000256" key="4">
    <source>
        <dbReference type="ARBA" id="ARBA00022676"/>
    </source>
</evidence>
<dbReference type="InterPro" id="IPR004139">
    <property type="entry name" value="Glyco_trans_13"/>
</dbReference>
<comment type="function">
    <text evidence="13 17">Initiates complex N-linked carbohydrate formation. Essential for the conversion of high-mannose to hybrid and complex N-glycans.</text>
</comment>
<evidence type="ECO:0000256" key="16">
    <source>
        <dbReference type="ARBA" id="ARBA00049421"/>
    </source>
</evidence>
<dbReference type="GO" id="GO:0030145">
    <property type="term" value="F:manganese ion binding"/>
    <property type="evidence" value="ECO:0007669"/>
    <property type="project" value="UniProtKB-UniRule"/>
</dbReference>
<evidence type="ECO:0000256" key="17">
    <source>
        <dbReference type="RuleBase" id="RU368119"/>
    </source>
</evidence>
<keyword evidence="5" id="KW-0808">Transferase</keyword>
<keyword evidence="9 17" id="KW-1133">Transmembrane helix</keyword>
<dbReference type="EC" id="2.4.1.101" evidence="14 17"/>
<keyword evidence="8 17" id="KW-0735">Signal-anchor</keyword>
<name>A0A1I7SLU5_BURXY</name>
<evidence type="ECO:0000256" key="18">
    <source>
        <dbReference type="SAM" id="Coils"/>
    </source>
</evidence>
<dbReference type="Gene3D" id="3.10.180.20">
    <property type="entry name" value="N-Acetylglucosaminyltransferase I, Domain 2"/>
    <property type="match status" value="1"/>
</dbReference>
<keyword evidence="7 17" id="KW-0479">Metal-binding</keyword>
<keyword evidence="11 17" id="KW-0472">Membrane</keyword>
<dbReference type="Gene3D" id="3.90.550.10">
    <property type="entry name" value="Spore Coat Polysaccharide Biosynthesis Protein SpsA, Chain A"/>
    <property type="match status" value="1"/>
</dbReference>
<keyword evidence="4 17" id="KW-0328">Glycosyltransferase</keyword>
<protein>
    <recommendedName>
        <fullName evidence="14 17">Alpha-1,3-mannosyl-glycoprotein 2-beta-N-acetylglucosaminyltransferase</fullName>
        <shortName evidence="17">GNT-I</shortName>
        <shortName evidence="17">GlcNAc-T I</shortName>
        <ecNumber evidence="14 17">2.4.1.101</ecNumber>
    </recommendedName>
    <alternativeName>
        <fullName evidence="15 17">N-glycosyl-oligosaccharide-glycoprotein N-acetylglucosaminyltransferase I</fullName>
    </alternativeName>
</protein>
<feature type="transmembrane region" description="Helical" evidence="17">
    <location>
        <begin position="7"/>
        <end position="25"/>
    </location>
</feature>
<evidence type="ECO:0000313" key="20">
    <source>
        <dbReference type="WBParaSite" id="BXY_1402800.1"/>
    </source>
</evidence>
<sequence length="443" mass="51624">MNLIQRFVSLLFFVVFVVFLVIKGLKQDVQDIEVPSEEYARLSEDLKRLERLLALENKDLEDVRGKLEMLEKSRPNEVHKEGRGPWNKPIAVLIFTCNRADAVKVLIDKLQKARTSPEQFHLIVSQDCDDVSVKKAVEEFGSNVTYVKHTSPKQAHIKIPENQRRYRTYFYIARHYKLGLDYVFNERNYDSVIIVEDDLDISPDFFSYFSGTRWLLDDDPTLYCISAWNDNGKAQLIDMEAHDLLYRSDFFPGLGWMMTNNLWKELGPNWPAGFWDDWIRDPARRKDRQCIRPEISRTAMTDFGKKGASEGLFFNHYLKKIILNNKTVDFTQKDHSQLLSEAYLKSFVAKVYALPRISINDFLLLNEKGGAYRVEYFSMQEYTDHTRKIKVMGDTKAGVPRTAYRGIVTAFIRGKRLYLAPADRNFKGYDKDWEAPQDILDGS</sequence>
<evidence type="ECO:0000256" key="11">
    <source>
        <dbReference type="ARBA" id="ARBA00023136"/>
    </source>
</evidence>
<evidence type="ECO:0000256" key="9">
    <source>
        <dbReference type="ARBA" id="ARBA00022989"/>
    </source>
</evidence>
<evidence type="ECO:0000256" key="3">
    <source>
        <dbReference type="ARBA" id="ARBA00006492"/>
    </source>
</evidence>
<evidence type="ECO:0000256" key="10">
    <source>
        <dbReference type="ARBA" id="ARBA00023034"/>
    </source>
</evidence>
<dbReference type="UniPathway" id="UPA00378"/>
<comment type="catalytic activity">
    <reaction evidence="16 17">
        <text>N(4)-(alpha-D-Man-(1-&gt;3)-[alpha-D-Man-(1-&gt;3)-[alpha-D-Man-(1-&gt;6)]-alpha-D-Man-(1-&gt;6)]-beta-D-Man-(1-&gt;4)-beta-D-GlcNAc-(1-&gt;4)-beta-D-GlcNAc)-L-asparaginyl-[protein] (N-glucan mannose isomer 5A1,2) + UDP-N-acetyl-alpha-D-glucosamine = N(4)-{beta-D-GlcNAc-(1-&gt;2)-alpha-D-Man-(1-&gt;3)-[alpha-D-Man-(1-&gt;3)-[alpha-D-Man-(1-&gt;6)]-alpha-D-Man-(1-&gt;6)]-beta-D-Man-(1-&gt;4)-beta-D-GlcNAc-(1-&gt;4)-beta-D-GlcNAc}-L-asparaginyl-[protein] + UDP + H(+)</text>
        <dbReference type="Rhea" id="RHEA:11456"/>
        <dbReference type="Rhea" id="RHEA-COMP:14367"/>
        <dbReference type="Rhea" id="RHEA-COMP:14368"/>
        <dbReference type="ChEBI" id="CHEBI:15378"/>
        <dbReference type="ChEBI" id="CHEBI:57705"/>
        <dbReference type="ChEBI" id="CHEBI:58223"/>
        <dbReference type="ChEBI" id="CHEBI:59087"/>
        <dbReference type="ChEBI" id="CHEBI:60625"/>
        <dbReference type="EC" id="2.4.1.101"/>
    </reaction>
</comment>
<keyword evidence="18" id="KW-0175">Coiled coil</keyword>
<comment type="pathway">
    <text evidence="2 17">Protein modification; protein glycosylation.</text>
</comment>
<dbReference type="FunFam" id="3.90.550.10:FF:000252">
    <property type="entry name" value="Protein O-linked-mannose beta-1,2-N-acetylglucosaminyltransferase 1"/>
    <property type="match status" value="1"/>
</dbReference>
<organism evidence="19 20">
    <name type="scientific">Bursaphelenchus xylophilus</name>
    <name type="common">Pinewood nematode worm</name>
    <name type="synonym">Aphelenchoides xylophilus</name>
    <dbReference type="NCBI Taxonomy" id="6326"/>
    <lineage>
        <taxon>Eukaryota</taxon>
        <taxon>Metazoa</taxon>
        <taxon>Ecdysozoa</taxon>
        <taxon>Nematoda</taxon>
        <taxon>Chromadorea</taxon>
        <taxon>Rhabditida</taxon>
        <taxon>Tylenchina</taxon>
        <taxon>Tylenchomorpha</taxon>
        <taxon>Aphelenchoidea</taxon>
        <taxon>Aphelenchoididae</taxon>
        <taxon>Bursaphelenchus</taxon>
    </lineage>
</organism>
<comment type="subcellular location">
    <subcellularLocation>
        <location evidence="1 17">Golgi apparatus membrane</location>
        <topology evidence="1 17">Single-pass type II membrane protein</topology>
    </subcellularLocation>
</comment>
<dbReference type="SUPFAM" id="SSF53448">
    <property type="entry name" value="Nucleotide-diphospho-sugar transferases"/>
    <property type="match status" value="1"/>
</dbReference>
<dbReference type="eggNOG" id="KOG1413">
    <property type="taxonomic scope" value="Eukaryota"/>
</dbReference>
<evidence type="ECO:0000256" key="12">
    <source>
        <dbReference type="ARBA" id="ARBA00023211"/>
    </source>
</evidence>
<dbReference type="InterPro" id="IPR029044">
    <property type="entry name" value="Nucleotide-diphossugar_trans"/>
</dbReference>
<keyword evidence="10 17" id="KW-0333">Golgi apparatus</keyword>
<dbReference type="PANTHER" id="PTHR10468">
    <property type="entry name" value="PROTEIN O-LINKED-MANNOSE BETA-1,2-N-ACETYLGLUCOSAMINYLTRANSFERASE 1/ALPHA-1,3-MANNOSYL-GLYCOPROTEIN 2-BETA-N-ACETYLGLUCOSAMINYLTRANSFERASE"/>
    <property type="match status" value="1"/>
</dbReference>
<dbReference type="GO" id="GO:0000139">
    <property type="term" value="C:Golgi membrane"/>
    <property type="evidence" value="ECO:0007669"/>
    <property type="project" value="UniProtKB-SubCell"/>
</dbReference>
<evidence type="ECO:0000256" key="13">
    <source>
        <dbReference type="ARBA" id="ARBA00037706"/>
    </source>
</evidence>
<dbReference type="GO" id="GO:0003827">
    <property type="term" value="F:alpha-1,3-mannosylglycoprotein 2-beta-N-acetylglucosaminyltransferase activity"/>
    <property type="evidence" value="ECO:0007669"/>
    <property type="project" value="UniProtKB-UniRule"/>
</dbReference>
<dbReference type="WBParaSite" id="BXY_1402800.1">
    <property type="protein sequence ID" value="BXY_1402800.1"/>
    <property type="gene ID" value="BXY_1402800"/>
</dbReference>
<evidence type="ECO:0000256" key="15">
    <source>
        <dbReference type="ARBA" id="ARBA00041712"/>
    </source>
</evidence>
<evidence type="ECO:0000256" key="2">
    <source>
        <dbReference type="ARBA" id="ARBA00004922"/>
    </source>
</evidence>
<evidence type="ECO:0000313" key="19">
    <source>
        <dbReference type="Proteomes" id="UP000095284"/>
    </source>
</evidence>
<dbReference type="GO" id="GO:0006487">
    <property type="term" value="P:protein N-linked glycosylation"/>
    <property type="evidence" value="ECO:0007669"/>
    <property type="project" value="TreeGrafter"/>
</dbReference>
<evidence type="ECO:0000256" key="6">
    <source>
        <dbReference type="ARBA" id="ARBA00022692"/>
    </source>
</evidence>
<dbReference type="Proteomes" id="UP000095284">
    <property type="component" value="Unplaced"/>
</dbReference>
<keyword evidence="6 17" id="KW-0812">Transmembrane</keyword>
<evidence type="ECO:0000256" key="1">
    <source>
        <dbReference type="ARBA" id="ARBA00004323"/>
    </source>
</evidence>
<dbReference type="PANTHER" id="PTHR10468:SF0">
    <property type="entry name" value="ALPHA-1,3-MANNOSYL-GLYCOPROTEIN 2-BETA-N-ACETYLGLUCOSAMINYLTRANSFERASE"/>
    <property type="match status" value="1"/>
</dbReference>
<evidence type="ECO:0000256" key="8">
    <source>
        <dbReference type="ARBA" id="ARBA00022968"/>
    </source>
</evidence>
<evidence type="ECO:0000256" key="7">
    <source>
        <dbReference type="ARBA" id="ARBA00022723"/>
    </source>
</evidence>
<comment type="similarity">
    <text evidence="3 17">Belongs to the glycosyltransferase 13 family.</text>
</comment>
<dbReference type="Pfam" id="PF03071">
    <property type="entry name" value="GNT-I"/>
    <property type="match status" value="1"/>
</dbReference>
<evidence type="ECO:0000256" key="5">
    <source>
        <dbReference type="ARBA" id="ARBA00022679"/>
    </source>
</evidence>
<comment type="cofactor">
    <cofactor evidence="17">
        <name>Mn(2+)</name>
        <dbReference type="ChEBI" id="CHEBI:29035"/>
    </cofactor>
    <text evidence="17">The cofactor is mostly bound to the substrate.</text>
</comment>
<dbReference type="InterPro" id="IPR052261">
    <property type="entry name" value="Glycosyltransferase_13"/>
</dbReference>
<dbReference type="AlphaFoldDB" id="A0A1I7SLU5"/>
<accession>A0A1I7SLU5</accession>